<protein>
    <submittedName>
        <fullName evidence="2">Uncharacterized protein</fullName>
    </submittedName>
</protein>
<accession>A0A6A7ANK9</accession>
<sequence>FHSISVKKSLVEHEVQGLRKALLDERLLRKRGKALPLQEPGEYHGGAVFWSPRKVKEARKRQQQQEHEEEQ</sequence>
<reference evidence="2" key="1">
    <citation type="submission" date="2020-01" db="EMBL/GenBank/DDBJ databases">
        <authorList>
            <consortium name="DOE Joint Genome Institute"/>
            <person name="Haridas S."/>
            <person name="Albert R."/>
            <person name="Binder M."/>
            <person name="Bloem J."/>
            <person name="Labutti K."/>
            <person name="Salamov A."/>
            <person name="Andreopoulos B."/>
            <person name="Baker S.E."/>
            <person name="Barry K."/>
            <person name="Bills G."/>
            <person name="Bluhm B.H."/>
            <person name="Cannon C."/>
            <person name="Castanera R."/>
            <person name="Culley D.E."/>
            <person name="Daum C."/>
            <person name="Ezra D."/>
            <person name="Gonzalez J.B."/>
            <person name="Henrissat B."/>
            <person name="Kuo A."/>
            <person name="Liang C."/>
            <person name="Lipzen A."/>
            <person name="Lutzoni F."/>
            <person name="Magnuson J."/>
            <person name="Mondo S."/>
            <person name="Nolan M."/>
            <person name="Ohm R."/>
            <person name="Pangilinan J."/>
            <person name="Park H.-J."/>
            <person name="Ramirez L."/>
            <person name="Alfaro M."/>
            <person name="Sun H."/>
            <person name="Tritt A."/>
            <person name="Yoshinaga Y."/>
            <person name="Zwiers L.-H."/>
            <person name="Turgeon B.G."/>
            <person name="Goodwin S.B."/>
            <person name="Spatafora J.W."/>
            <person name="Crous P.W."/>
            <person name="Grigoriev I.V."/>
        </authorList>
    </citation>
    <scope>NUCLEOTIDE SEQUENCE</scope>
    <source>
        <strain evidence="2">IPT5</strain>
    </source>
</reference>
<evidence type="ECO:0000313" key="3">
    <source>
        <dbReference type="Proteomes" id="UP000799423"/>
    </source>
</evidence>
<feature type="non-terminal residue" evidence="2">
    <location>
        <position position="71"/>
    </location>
</feature>
<keyword evidence="3" id="KW-1185">Reference proteome</keyword>
<gene>
    <name evidence="2" type="ORF">T440DRAFT_354003</name>
</gene>
<dbReference type="Proteomes" id="UP000799423">
    <property type="component" value="Unassembled WGS sequence"/>
</dbReference>
<dbReference type="EMBL" id="MU006389">
    <property type="protein sequence ID" value="KAF2844324.1"/>
    <property type="molecule type" value="Genomic_DNA"/>
</dbReference>
<feature type="region of interest" description="Disordered" evidence="1">
    <location>
        <begin position="44"/>
        <end position="71"/>
    </location>
</feature>
<dbReference type="AlphaFoldDB" id="A0A6A7ANK9"/>
<organism evidence="2 3">
    <name type="scientific">Plenodomus tracheiphilus IPT5</name>
    <dbReference type="NCBI Taxonomy" id="1408161"/>
    <lineage>
        <taxon>Eukaryota</taxon>
        <taxon>Fungi</taxon>
        <taxon>Dikarya</taxon>
        <taxon>Ascomycota</taxon>
        <taxon>Pezizomycotina</taxon>
        <taxon>Dothideomycetes</taxon>
        <taxon>Pleosporomycetidae</taxon>
        <taxon>Pleosporales</taxon>
        <taxon>Pleosporineae</taxon>
        <taxon>Leptosphaeriaceae</taxon>
        <taxon>Plenodomus</taxon>
    </lineage>
</organism>
<proteinExistence type="predicted"/>
<evidence type="ECO:0000256" key="1">
    <source>
        <dbReference type="SAM" id="MobiDB-lite"/>
    </source>
</evidence>
<evidence type="ECO:0000313" key="2">
    <source>
        <dbReference type="EMBL" id="KAF2844324.1"/>
    </source>
</evidence>
<dbReference type="OrthoDB" id="3945463at2759"/>
<name>A0A6A7ANK9_9PLEO</name>
<feature type="non-terminal residue" evidence="2">
    <location>
        <position position="1"/>
    </location>
</feature>